<dbReference type="RefSeq" id="XP_044561742.1">
    <property type="nucleotide sequence ID" value="XM_044707013.1"/>
</dbReference>
<evidence type="ECO:0000313" key="4">
    <source>
        <dbReference type="Proteomes" id="UP000444721"/>
    </source>
</evidence>
<keyword evidence="4" id="KW-1185">Reference proteome</keyword>
<sequence length="207" mass="23381">MKKSFDSSFPSETITISSTISSPSNSKTIHSANRNNNKNEKTSFSSSDEISEQTESQSYHLPTTTTTQSYHRPPPRRKTFEKAKAILSSQMKIPKAFATHKKTLLEASGSSSSILTSVHHQSLMKIGRMYNNENEFKNYDSKGFKDSSQVLQEGSKRGRGVKSIEEIELEQGDSDTSFYTSDEEESPSEYEEERSLKPLSKSRRMKK</sequence>
<dbReference type="EMBL" id="VFQX01000035">
    <property type="protein sequence ID" value="KAF0977029.1"/>
    <property type="molecule type" value="Genomic_DNA"/>
</dbReference>
<dbReference type="AlphaFoldDB" id="A0A6A5BVS0"/>
<protein>
    <submittedName>
        <fullName evidence="3">Uncharacterized protein</fullName>
    </submittedName>
</protein>
<evidence type="ECO:0000313" key="3">
    <source>
        <dbReference type="EMBL" id="KAF0977029.1"/>
    </source>
</evidence>
<dbReference type="VEuPathDB" id="AmoebaDB:FDP41_004658"/>
<evidence type="ECO:0000256" key="1">
    <source>
        <dbReference type="SAM" id="MobiDB-lite"/>
    </source>
</evidence>
<feature type="region of interest" description="Disordered" evidence="1">
    <location>
        <begin position="1"/>
        <end position="77"/>
    </location>
</feature>
<dbReference type="GeneID" id="68110900"/>
<feature type="compositionally biased region" description="Acidic residues" evidence="1">
    <location>
        <begin position="181"/>
        <end position="192"/>
    </location>
</feature>
<organism evidence="3 4">
    <name type="scientific">Naegleria fowleri</name>
    <name type="common">Brain eating amoeba</name>
    <dbReference type="NCBI Taxonomy" id="5763"/>
    <lineage>
        <taxon>Eukaryota</taxon>
        <taxon>Discoba</taxon>
        <taxon>Heterolobosea</taxon>
        <taxon>Tetramitia</taxon>
        <taxon>Eutetramitia</taxon>
        <taxon>Vahlkampfiidae</taxon>
        <taxon>Naegleria</taxon>
    </lineage>
</organism>
<dbReference type="Proteomes" id="UP000444721">
    <property type="component" value="Unassembled WGS sequence"/>
</dbReference>
<dbReference type="OrthoDB" id="10499010at2759"/>
<dbReference type="EMBL" id="VFQX01000039">
    <property type="protein sequence ID" value="KAF0976352.1"/>
    <property type="molecule type" value="Genomic_DNA"/>
</dbReference>
<feature type="region of interest" description="Disordered" evidence="1">
    <location>
        <begin position="139"/>
        <end position="207"/>
    </location>
</feature>
<name>A0A6A5BVS0_NAEFO</name>
<accession>A0A6A5BVS0</accession>
<evidence type="ECO:0000313" key="2">
    <source>
        <dbReference type="EMBL" id="KAF0976352.1"/>
    </source>
</evidence>
<dbReference type="VEuPathDB" id="AmoebaDB:NfTy_065120"/>
<proteinExistence type="predicted"/>
<gene>
    <name evidence="3" type="ORF">FDP41_003682</name>
    <name evidence="2" type="ORF">FDP41_004658</name>
</gene>
<feature type="compositionally biased region" description="Polar residues" evidence="1">
    <location>
        <begin position="30"/>
        <end position="70"/>
    </location>
</feature>
<comment type="caution">
    <text evidence="3">The sequence shown here is derived from an EMBL/GenBank/DDBJ whole genome shotgun (WGS) entry which is preliminary data.</text>
</comment>
<dbReference type="VEuPathDB" id="AmoebaDB:FDP41_003682"/>
<reference evidence="3 4" key="1">
    <citation type="journal article" date="2019" name="Sci. Rep.">
        <title>Nanopore sequencing improves the draft genome of the human pathogenic amoeba Naegleria fowleri.</title>
        <authorList>
            <person name="Liechti N."/>
            <person name="Schurch N."/>
            <person name="Bruggmann R."/>
            <person name="Wittwer M."/>
        </authorList>
    </citation>
    <scope>NUCLEOTIDE SEQUENCE [LARGE SCALE GENOMIC DNA]</scope>
    <source>
        <strain evidence="3 4">ATCC 30894</strain>
    </source>
</reference>
<feature type="compositionally biased region" description="Low complexity" evidence="1">
    <location>
        <begin position="7"/>
        <end position="29"/>
    </location>
</feature>